<protein>
    <submittedName>
        <fullName evidence="1">Uncharacterized protein</fullName>
    </submittedName>
</protein>
<reference evidence="1 2" key="1">
    <citation type="journal article" date="2018" name="Evol. Lett.">
        <title>Horizontal gene cluster transfer increased hallucinogenic mushroom diversity.</title>
        <authorList>
            <person name="Reynolds H.T."/>
            <person name="Vijayakumar V."/>
            <person name="Gluck-Thaler E."/>
            <person name="Korotkin H.B."/>
            <person name="Matheny P.B."/>
            <person name="Slot J.C."/>
        </authorList>
    </citation>
    <scope>NUCLEOTIDE SEQUENCE [LARGE SCALE GENOMIC DNA]</scope>
    <source>
        <strain evidence="1 2">2631</strain>
    </source>
</reference>
<comment type="caution">
    <text evidence="1">The sequence shown here is derived from an EMBL/GenBank/DDBJ whole genome shotgun (WGS) entry which is preliminary data.</text>
</comment>
<gene>
    <name evidence="1" type="ORF">CVT25_007513</name>
</gene>
<organism evidence="1 2">
    <name type="scientific">Psilocybe cyanescens</name>
    <dbReference type="NCBI Taxonomy" id="93625"/>
    <lineage>
        <taxon>Eukaryota</taxon>
        <taxon>Fungi</taxon>
        <taxon>Dikarya</taxon>
        <taxon>Basidiomycota</taxon>
        <taxon>Agaricomycotina</taxon>
        <taxon>Agaricomycetes</taxon>
        <taxon>Agaricomycetidae</taxon>
        <taxon>Agaricales</taxon>
        <taxon>Agaricineae</taxon>
        <taxon>Strophariaceae</taxon>
        <taxon>Psilocybe</taxon>
    </lineage>
</organism>
<accession>A0A409X222</accession>
<sequence>MNGEECHMSFMSFLTAPRLETLTVGWKEKSVPGSKPGQGIAECILAPECKLRTFKLSARDIFFSDLGQALRTVDSLKNTTLRMSNSRSIAIIDRLLREDGHAQDAMDSYATRSFLPSLSSIAIHSVQFALPELVRDVCAIEGAAIGGPREESTL</sequence>
<dbReference type="AlphaFoldDB" id="A0A409X222"/>
<name>A0A409X222_PSICY</name>
<dbReference type="Proteomes" id="UP000283269">
    <property type="component" value="Unassembled WGS sequence"/>
</dbReference>
<evidence type="ECO:0000313" key="1">
    <source>
        <dbReference type="EMBL" id="PPQ84749.1"/>
    </source>
</evidence>
<proteinExistence type="predicted"/>
<dbReference type="EMBL" id="NHYD01002819">
    <property type="protein sequence ID" value="PPQ84749.1"/>
    <property type="molecule type" value="Genomic_DNA"/>
</dbReference>
<evidence type="ECO:0000313" key="2">
    <source>
        <dbReference type="Proteomes" id="UP000283269"/>
    </source>
</evidence>
<dbReference type="InParanoid" id="A0A409X222"/>
<keyword evidence="2" id="KW-1185">Reference proteome</keyword>